<proteinExistence type="predicted"/>
<accession>A0A1F4T6P6</accession>
<dbReference type="SUPFAM" id="SSF53756">
    <property type="entry name" value="UDP-Glycosyltransferase/glycogen phosphorylase"/>
    <property type="match status" value="1"/>
</dbReference>
<gene>
    <name evidence="1" type="ORF">A3K49_04575</name>
</gene>
<dbReference type="InterPro" id="IPR052182">
    <property type="entry name" value="Glycogen/Maltodextrin_Phosph"/>
</dbReference>
<sequence>MAVRTSFRPSALPKNDAASYISQWLTHQRGQLKQNPNHRVGIDVGMESVRGIHPSEVLTRLHGDEASHSLSGMGQLDLNGVIGVFNSEEEKPIGGAGGLGIIEETIGWTAARHGARDGYGLVCIAPLHIIRRRQSFDGNRQVTEQYTVSPERDPDYLPLGEVSSVTLHRKEVPVQTWLYTGFRNGGDGLLSLRLSVPGVTDRLYPPFYTQENFDQMQVLGQGGFRLCQKLGLTGVEKPLASLVIGHDGHTALFKFNLFLYFLEKYGSKEAALKATRMLCAATIHAPQNGTVPRTTGDMVLAHYPKAHEELYGYFGAQQFERTNALYVEMRLSEKIGTVSPIHTMVTEAEEKAARRAFSSQAKPLLPEEINCSDLTEFPDTLDVESWLGMGTALTLDHFAPDWRQEPASLGQRSMIDSLCCNLDFRRELVSAYDVQESHLFGLLNGRLDRRFGVTIPENAIVFASLRRATAYKINLISAVLNQHETYRAISRELGRPIFWLFGGLAHQDDTQSIDALQNLLSQMEKINEGGESFTTDFLSGYSYDRARFIFPGMAKRGCWVGNTNPFDNRSQGTEAFGPSYLKATMNGVHVMGTFDGGAGCLRRYPTVLNFGPVAFAGNTSFHNDMWNNEAIVRLSRYLLANGFIGAFEKVAARLHEDLLRFESGNGSHAPGLGARIESMGRAIAGYNGRVLMNKYFEQAGK</sequence>
<organism evidence="1 2">
    <name type="scientific">candidate division WOR-1 bacterium RIFOXYC12_FULL_54_18</name>
    <dbReference type="NCBI Taxonomy" id="1802584"/>
    <lineage>
        <taxon>Bacteria</taxon>
        <taxon>Bacillati</taxon>
        <taxon>Saganbacteria</taxon>
    </lineage>
</organism>
<comment type="caution">
    <text evidence="1">The sequence shown here is derived from an EMBL/GenBank/DDBJ whole genome shotgun (WGS) entry which is preliminary data.</text>
</comment>
<name>A0A1F4T6P6_UNCSA</name>
<dbReference type="PANTHER" id="PTHR42655">
    <property type="entry name" value="GLYCOGEN PHOSPHORYLASE"/>
    <property type="match status" value="1"/>
</dbReference>
<dbReference type="Proteomes" id="UP000178602">
    <property type="component" value="Unassembled WGS sequence"/>
</dbReference>
<dbReference type="AlphaFoldDB" id="A0A1F4T6P6"/>
<reference evidence="1 2" key="1">
    <citation type="journal article" date="2016" name="Nat. Commun.">
        <title>Thousands of microbial genomes shed light on interconnected biogeochemical processes in an aquifer system.</title>
        <authorList>
            <person name="Anantharaman K."/>
            <person name="Brown C.T."/>
            <person name="Hug L.A."/>
            <person name="Sharon I."/>
            <person name="Castelle C.J."/>
            <person name="Probst A.J."/>
            <person name="Thomas B.C."/>
            <person name="Singh A."/>
            <person name="Wilkins M.J."/>
            <person name="Karaoz U."/>
            <person name="Brodie E.L."/>
            <person name="Williams K.H."/>
            <person name="Hubbard S.S."/>
            <person name="Banfield J.F."/>
        </authorList>
    </citation>
    <scope>NUCLEOTIDE SEQUENCE [LARGE SCALE GENOMIC DNA]</scope>
</reference>
<evidence type="ECO:0000313" key="2">
    <source>
        <dbReference type="Proteomes" id="UP000178602"/>
    </source>
</evidence>
<protein>
    <submittedName>
        <fullName evidence="1">Uncharacterized protein</fullName>
    </submittedName>
</protein>
<evidence type="ECO:0000313" key="1">
    <source>
        <dbReference type="EMBL" id="OGC28240.1"/>
    </source>
</evidence>
<dbReference type="EMBL" id="MEUG01000001">
    <property type="protein sequence ID" value="OGC28240.1"/>
    <property type="molecule type" value="Genomic_DNA"/>
</dbReference>
<dbReference type="Gene3D" id="3.40.50.2000">
    <property type="entry name" value="Glycogen Phosphorylase B"/>
    <property type="match status" value="1"/>
</dbReference>
<dbReference type="PANTHER" id="PTHR42655:SF1">
    <property type="entry name" value="GLYCOGEN PHOSPHORYLASE"/>
    <property type="match status" value="1"/>
</dbReference>